<evidence type="ECO:0000313" key="2">
    <source>
        <dbReference type="EMBL" id="KAK1747807.1"/>
    </source>
</evidence>
<organism evidence="2 3">
    <name type="scientific">Skeletonema marinoi</name>
    <dbReference type="NCBI Taxonomy" id="267567"/>
    <lineage>
        <taxon>Eukaryota</taxon>
        <taxon>Sar</taxon>
        <taxon>Stramenopiles</taxon>
        <taxon>Ochrophyta</taxon>
        <taxon>Bacillariophyta</taxon>
        <taxon>Coscinodiscophyceae</taxon>
        <taxon>Thalassiosirophycidae</taxon>
        <taxon>Thalassiosirales</taxon>
        <taxon>Skeletonemataceae</taxon>
        <taxon>Skeletonema</taxon>
        <taxon>Skeletonema marinoi-dohrnii complex</taxon>
    </lineage>
</organism>
<dbReference type="EMBL" id="JATAAI010000002">
    <property type="protein sequence ID" value="KAK1747807.1"/>
    <property type="molecule type" value="Genomic_DNA"/>
</dbReference>
<proteinExistence type="predicted"/>
<keyword evidence="3" id="KW-1185">Reference proteome</keyword>
<evidence type="ECO:0000256" key="1">
    <source>
        <dbReference type="SAM" id="MobiDB-lite"/>
    </source>
</evidence>
<gene>
    <name evidence="2" type="ORF">QTG54_001770</name>
</gene>
<comment type="caution">
    <text evidence="2">The sequence shown here is derived from an EMBL/GenBank/DDBJ whole genome shotgun (WGS) entry which is preliminary data.</text>
</comment>
<protein>
    <submittedName>
        <fullName evidence="2">Uncharacterized protein</fullName>
    </submittedName>
</protein>
<feature type="region of interest" description="Disordered" evidence="1">
    <location>
        <begin position="173"/>
        <end position="303"/>
    </location>
</feature>
<name>A0AAD9DHV8_9STRA</name>
<dbReference type="AlphaFoldDB" id="A0AAD9DHV8"/>
<reference evidence="2" key="1">
    <citation type="submission" date="2023-06" db="EMBL/GenBank/DDBJ databases">
        <title>Survivors Of The Sea: Transcriptome response of Skeletonema marinoi to long-term dormancy.</title>
        <authorList>
            <person name="Pinder M.I.M."/>
            <person name="Kourtchenko O."/>
            <person name="Robertson E.K."/>
            <person name="Larsson T."/>
            <person name="Maumus F."/>
            <person name="Osuna-Cruz C.M."/>
            <person name="Vancaester E."/>
            <person name="Stenow R."/>
            <person name="Vandepoele K."/>
            <person name="Ploug H."/>
            <person name="Bruchert V."/>
            <person name="Godhe A."/>
            <person name="Topel M."/>
        </authorList>
    </citation>
    <scope>NUCLEOTIDE SEQUENCE</scope>
    <source>
        <strain evidence="2">R05AC</strain>
    </source>
</reference>
<dbReference type="Proteomes" id="UP001224775">
    <property type="component" value="Unassembled WGS sequence"/>
</dbReference>
<feature type="compositionally biased region" description="Acidic residues" evidence="1">
    <location>
        <begin position="202"/>
        <end position="221"/>
    </location>
</feature>
<feature type="compositionally biased region" description="Basic and acidic residues" evidence="1">
    <location>
        <begin position="278"/>
        <end position="291"/>
    </location>
</feature>
<evidence type="ECO:0000313" key="3">
    <source>
        <dbReference type="Proteomes" id="UP001224775"/>
    </source>
</evidence>
<feature type="compositionally biased region" description="Basic residues" evidence="1">
    <location>
        <begin position="255"/>
        <end position="264"/>
    </location>
</feature>
<accession>A0AAD9DHV8</accession>
<sequence>MYGENDVVFAKGARNHMYPGNAKWRTLLDGYAQSYHRDMNKLEEQRKSFGAVQPRPEYMNDIVEETISIIEKRGGKFLDEKLKPLSRNVIVDKTHNRFKDMKKEIKAGKLVLNVAKKEPRKDIPSGKTEAVAADTSASVKVPTRELVTPGFTSVKVTVSSKKEGKKIIAKNQRRGKKFYGNQHKNADEVELDDVSIPSIPSEESEVDDDDDAAENVDEGKEEVEFKDLSRHERRKRRESGQPAPQPQQKQPNQKAAKKRKRTNQTKKERARSPSPEHPLSEYERMRLAKMERNRKRLKDLGLA</sequence>